<protein>
    <submittedName>
        <fullName evidence="2">Methyltransferase type 12 protein</fullName>
    </submittedName>
</protein>
<keyword evidence="2" id="KW-0808">Transferase</keyword>
<dbReference type="OrthoDB" id="2013972at2759"/>
<proteinExistence type="predicted"/>
<reference evidence="2" key="1">
    <citation type="submission" date="2020-04" db="EMBL/GenBank/DDBJ databases">
        <title>Genome Assembly and Annotation of Botryosphaeria dothidea sdau 11-99, a Latent Pathogen of Apple Fruit Ring Rot in China.</title>
        <authorList>
            <person name="Yu C."/>
            <person name="Diao Y."/>
            <person name="Lu Q."/>
            <person name="Zhao J."/>
            <person name="Cui S."/>
            <person name="Peng C."/>
            <person name="He B."/>
            <person name="Liu H."/>
        </authorList>
    </citation>
    <scope>NUCLEOTIDE SEQUENCE [LARGE SCALE GENOMIC DNA]</scope>
    <source>
        <strain evidence="2">Sdau11-99</strain>
    </source>
</reference>
<name>A0A8H4IX03_9PEZI</name>
<feature type="region of interest" description="Disordered" evidence="1">
    <location>
        <begin position="65"/>
        <end position="86"/>
    </location>
</feature>
<dbReference type="GO" id="GO:0032259">
    <property type="term" value="P:methylation"/>
    <property type="evidence" value="ECO:0007669"/>
    <property type="project" value="UniProtKB-KW"/>
</dbReference>
<dbReference type="Proteomes" id="UP000572817">
    <property type="component" value="Unassembled WGS sequence"/>
</dbReference>
<accession>A0A8H4IX03</accession>
<evidence type="ECO:0000313" key="2">
    <source>
        <dbReference type="EMBL" id="KAF4307864.1"/>
    </source>
</evidence>
<keyword evidence="3" id="KW-1185">Reference proteome</keyword>
<dbReference type="Pfam" id="PF13489">
    <property type="entry name" value="Methyltransf_23"/>
    <property type="match status" value="1"/>
</dbReference>
<dbReference type="GO" id="GO:0008168">
    <property type="term" value="F:methyltransferase activity"/>
    <property type="evidence" value="ECO:0007669"/>
    <property type="project" value="UniProtKB-KW"/>
</dbReference>
<sequence length="408" mass="45110">MQPEAAPCFGSPPKDLRASWDVVLLVFGAGLVVKGRGGGSVTHTASRPTTERLRQQCLPVLLTLDPNDVRPDTTSHHEAHNDSDESLLSRHLEIDASSAAALRFAVPPANGESDRNSALGDNDRDAGSAFTSTATEATDRRFENGRRYHAYDDGAYNLPNDEVEQDRLDLQHTMWRLVHNGALHMSSVPETVKSVLDVGCGTGVWTIESGLCAPKLRVSVDNADREWAFTRKFDLTHARMLCMGIHGWRRFFQQCRDNLNPGGWLEVRDISFPWGSADGTAIADSPLLDWSEKVLRGALKAGIDTTACKSFERHLRAIGFVNLRKEMTSFPLGAWPRGQKEKKLGAHALENLQSGLPAISTAVFSRCLDMSTETIEVTLMEARKDLHDEMLEPDRRPGLAQTQLPRHL</sequence>
<comment type="caution">
    <text evidence="2">The sequence shown here is derived from an EMBL/GenBank/DDBJ whole genome shotgun (WGS) entry which is preliminary data.</text>
</comment>
<dbReference type="AlphaFoldDB" id="A0A8H4IX03"/>
<gene>
    <name evidence="2" type="ORF">GTA08_BOTSDO04835</name>
</gene>
<feature type="region of interest" description="Disordered" evidence="1">
    <location>
        <begin position="107"/>
        <end position="138"/>
    </location>
</feature>
<keyword evidence="2" id="KW-0489">Methyltransferase</keyword>
<organism evidence="2 3">
    <name type="scientific">Botryosphaeria dothidea</name>
    <dbReference type="NCBI Taxonomy" id="55169"/>
    <lineage>
        <taxon>Eukaryota</taxon>
        <taxon>Fungi</taxon>
        <taxon>Dikarya</taxon>
        <taxon>Ascomycota</taxon>
        <taxon>Pezizomycotina</taxon>
        <taxon>Dothideomycetes</taxon>
        <taxon>Dothideomycetes incertae sedis</taxon>
        <taxon>Botryosphaeriales</taxon>
        <taxon>Botryosphaeriaceae</taxon>
        <taxon>Botryosphaeria</taxon>
    </lineage>
</organism>
<dbReference type="EMBL" id="WWBZ02000022">
    <property type="protein sequence ID" value="KAF4307864.1"/>
    <property type="molecule type" value="Genomic_DNA"/>
</dbReference>
<dbReference type="InterPro" id="IPR029063">
    <property type="entry name" value="SAM-dependent_MTases_sf"/>
</dbReference>
<evidence type="ECO:0000313" key="3">
    <source>
        <dbReference type="Proteomes" id="UP000572817"/>
    </source>
</evidence>
<evidence type="ECO:0000256" key="1">
    <source>
        <dbReference type="SAM" id="MobiDB-lite"/>
    </source>
</evidence>
<feature type="compositionally biased region" description="Basic and acidic residues" evidence="1">
    <location>
        <begin position="67"/>
        <end position="86"/>
    </location>
</feature>
<dbReference type="SUPFAM" id="SSF53335">
    <property type="entry name" value="S-adenosyl-L-methionine-dependent methyltransferases"/>
    <property type="match status" value="1"/>
</dbReference>
<dbReference type="Gene3D" id="3.40.50.150">
    <property type="entry name" value="Vaccinia Virus protein VP39"/>
    <property type="match status" value="1"/>
</dbReference>